<gene>
    <name evidence="1" type="ORF">NM688_g6770</name>
</gene>
<name>A0ACC1SCX1_9APHY</name>
<proteinExistence type="predicted"/>
<reference evidence="1" key="1">
    <citation type="submission" date="2022-07" db="EMBL/GenBank/DDBJ databases">
        <title>Genome Sequence of Phlebia brevispora.</title>
        <authorList>
            <person name="Buettner E."/>
        </authorList>
    </citation>
    <scope>NUCLEOTIDE SEQUENCE</scope>
    <source>
        <strain evidence="1">MPL23</strain>
    </source>
</reference>
<evidence type="ECO:0000313" key="1">
    <source>
        <dbReference type="EMBL" id="KAJ3536923.1"/>
    </source>
</evidence>
<keyword evidence="2" id="KW-1185">Reference proteome</keyword>
<sequence>MEIEFRYVPYDATVWDVKRALGAVLHGDDFYDKSNPKERPINFQVELNYNPQGFSHNGSGIITLHDRRVAERLIKLANDSTSPSVVVKEKKLRLFRARRKPRQNLTDLLSKTPYLDPDLEEAREIILAKLDVGLHVDKVQFGIFYRRPEDPPAASRLFSTEYEISHANKSAGLLHFEYDSKVLRLQLGDPVTEELAYNIVIQFVNMRKLAVGFDFGNPFICFELMTPPVFQLERFNRTLTGVEWNDTRKYRQRLDSLNEAHKAVSPYAHQMRIILHDQRDLDKFRELCVVAGITRPIFAHVEAFSNNFFTSKKVYNLQCKLKEFSWPVAFQIEALVRNALVHTHDLYALLLTPIEELCQKYPQNASDTLRLFTEELRTRDNRTSIIDCWNKVRNKEPKPEAPTLRPGDFLCHHVTVTPTRFLLEGPYVIQSNRVIRDYEGYQDNFIRIDFRDEDHLQYRWERDTDGTTLLHDRVGTILKKGLQLGGRYFEFLAYSSSALREHAVWFVHPFHHVERGFINAERIRQSLGDFSNVIDHPSKYAARMAQAFTATDPSVGIRRDQWEEVADLGTKPYLHTDGTPLLIGGTDVKQGCKGMVAVDEQLPGIYMRVRESMNKFKGFTTDLASIEIARAFERPNTCYLNRPLIMVLEDRGVDKKVFITLQQEAIANIHMASDEIAKCRQLFREHSLGPAYRIAYILQCLKAIGIGMQYERSKYTLHDPFIDRLIHFAKNSVLRSIKHAARIPIPDSYLLVGVADEGPAYEAAGHKNVFKLNEAEIYACVQRPEDEEPQWIQGLVSISRSPVVHPGDVQRVTAIGKPPDDCERSLASMLGGGDLDGDMYAVIKEPTLLPTTHIEPAKYESVEPHKLGRDSTIEDICDFVVEYINSDVLGLLSDRHLMIADQSRDGTMDDKCIRLAALCSQAVDYPKNGVPVDIHEAPNRFIHYKPDWKKAEDNTPRETDYYESSRALGHLFRGVSLLNAPQPADYEKASGRLRPLSDSISKALKPFIVDHLGEGALHNSEEHIKEMEPVFRSYLDELRYMCLTHSLSDSPDSRLSEEEVVIGSILANCSQHRYRQDRMYRMRLHSSVVVNDTRRKLWVRTEASTVGGMRYGLGQAWLAWDFGMRNRAVFGANSFALIALGVILDILDFNGDINLKGKSTTAQAAEDHPGF</sequence>
<protein>
    <submittedName>
        <fullName evidence="1">Uncharacterized protein</fullName>
    </submittedName>
</protein>
<organism evidence="1 2">
    <name type="scientific">Phlebia brevispora</name>
    <dbReference type="NCBI Taxonomy" id="194682"/>
    <lineage>
        <taxon>Eukaryota</taxon>
        <taxon>Fungi</taxon>
        <taxon>Dikarya</taxon>
        <taxon>Basidiomycota</taxon>
        <taxon>Agaricomycotina</taxon>
        <taxon>Agaricomycetes</taxon>
        <taxon>Polyporales</taxon>
        <taxon>Meruliaceae</taxon>
        <taxon>Phlebia</taxon>
    </lineage>
</organism>
<evidence type="ECO:0000313" key="2">
    <source>
        <dbReference type="Proteomes" id="UP001148662"/>
    </source>
</evidence>
<dbReference type="EMBL" id="JANHOG010001448">
    <property type="protein sequence ID" value="KAJ3536923.1"/>
    <property type="molecule type" value="Genomic_DNA"/>
</dbReference>
<dbReference type="Proteomes" id="UP001148662">
    <property type="component" value="Unassembled WGS sequence"/>
</dbReference>
<comment type="caution">
    <text evidence="1">The sequence shown here is derived from an EMBL/GenBank/DDBJ whole genome shotgun (WGS) entry which is preliminary data.</text>
</comment>
<accession>A0ACC1SCX1</accession>